<accession>A0A6A6RYS1</accession>
<dbReference type="AlphaFoldDB" id="A0A6A6RYS1"/>
<keyword evidence="2" id="KW-1185">Reference proteome</keyword>
<evidence type="ECO:0000313" key="2">
    <source>
        <dbReference type="Proteomes" id="UP000799753"/>
    </source>
</evidence>
<protein>
    <submittedName>
        <fullName evidence="1">Uncharacterized protein</fullName>
    </submittedName>
</protein>
<proteinExistence type="predicted"/>
<reference evidence="1" key="1">
    <citation type="journal article" date="2020" name="Stud. Mycol.">
        <title>101 Dothideomycetes genomes: a test case for predicting lifestyles and emergence of pathogens.</title>
        <authorList>
            <person name="Haridas S."/>
            <person name="Albert R."/>
            <person name="Binder M."/>
            <person name="Bloem J."/>
            <person name="Labutti K."/>
            <person name="Salamov A."/>
            <person name="Andreopoulos B."/>
            <person name="Baker S."/>
            <person name="Barry K."/>
            <person name="Bills G."/>
            <person name="Bluhm B."/>
            <person name="Cannon C."/>
            <person name="Castanera R."/>
            <person name="Culley D."/>
            <person name="Daum C."/>
            <person name="Ezra D."/>
            <person name="Gonzalez J."/>
            <person name="Henrissat B."/>
            <person name="Kuo A."/>
            <person name="Liang C."/>
            <person name="Lipzen A."/>
            <person name="Lutzoni F."/>
            <person name="Magnuson J."/>
            <person name="Mondo S."/>
            <person name="Nolan M."/>
            <person name="Ohm R."/>
            <person name="Pangilinan J."/>
            <person name="Park H.-J."/>
            <person name="Ramirez L."/>
            <person name="Alfaro M."/>
            <person name="Sun H."/>
            <person name="Tritt A."/>
            <person name="Yoshinaga Y."/>
            <person name="Zwiers L.-H."/>
            <person name="Turgeon B."/>
            <person name="Goodwin S."/>
            <person name="Spatafora J."/>
            <person name="Crous P."/>
            <person name="Grigoriev I."/>
        </authorList>
    </citation>
    <scope>NUCLEOTIDE SEQUENCE</scope>
    <source>
        <strain evidence="1">CBS 473.64</strain>
    </source>
</reference>
<dbReference type="EMBL" id="MU006785">
    <property type="protein sequence ID" value="KAF2640247.1"/>
    <property type="molecule type" value="Genomic_DNA"/>
</dbReference>
<name>A0A6A6RYS1_9PLEO</name>
<gene>
    <name evidence="1" type="ORF">P280DRAFT_480718</name>
</gene>
<sequence length="209" mass="23670">MKMPLTPTQTSGTLPILPAEIWLQILEHCATDSLSHLWTTIRPLSHNHKAHVERIFKHTYIPTLALSLSLPRHDPKTNALKYPFAIPYAELNFAFDSFVVGTTDVVFASPREIATGDTMAALKEKGSLTKERLDDAMERGAWVCFGRSRAKGAAVMMPSCVCWDGQEKGWKITVDWMVLVSSLFEAKRTKAQRVFKERPARKMVADWRR</sequence>
<dbReference type="OrthoDB" id="2997776at2759"/>
<dbReference type="Proteomes" id="UP000799753">
    <property type="component" value="Unassembled WGS sequence"/>
</dbReference>
<organism evidence="1 2">
    <name type="scientific">Massarina eburnea CBS 473.64</name>
    <dbReference type="NCBI Taxonomy" id="1395130"/>
    <lineage>
        <taxon>Eukaryota</taxon>
        <taxon>Fungi</taxon>
        <taxon>Dikarya</taxon>
        <taxon>Ascomycota</taxon>
        <taxon>Pezizomycotina</taxon>
        <taxon>Dothideomycetes</taxon>
        <taxon>Pleosporomycetidae</taxon>
        <taxon>Pleosporales</taxon>
        <taxon>Massarineae</taxon>
        <taxon>Massarinaceae</taxon>
        <taxon>Massarina</taxon>
    </lineage>
</organism>
<evidence type="ECO:0000313" key="1">
    <source>
        <dbReference type="EMBL" id="KAF2640247.1"/>
    </source>
</evidence>